<keyword evidence="3" id="KW-1185">Reference proteome</keyword>
<evidence type="ECO:0000256" key="1">
    <source>
        <dbReference type="SAM" id="MobiDB-lite"/>
    </source>
</evidence>
<proteinExistence type="predicted"/>
<evidence type="ECO:0000313" key="3">
    <source>
        <dbReference type="Proteomes" id="UP000467252"/>
    </source>
</evidence>
<dbReference type="Proteomes" id="UP000467252">
    <property type="component" value="Chromosome"/>
</dbReference>
<feature type="compositionally biased region" description="Basic and acidic residues" evidence="1">
    <location>
        <begin position="23"/>
        <end position="36"/>
    </location>
</feature>
<reference evidence="2 3" key="1">
    <citation type="journal article" date="2019" name="Emerg. Microbes Infect.">
        <title>Comprehensive subspecies identification of 175 nontuberculous mycobacteria species based on 7547 genomic profiles.</title>
        <authorList>
            <person name="Matsumoto Y."/>
            <person name="Kinjo T."/>
            <person name="Motooka D."/>
            <person name="Nabeya D."/>
            <person name="Jung N."/>
            <person name="Uechi K."/>
            <person name="Horii T."/>
            <person name="Iida T."/>
            <person name="Fujita J."/>
            <person name="Nakamura S."/>
        </authorList>
    </citation>
    <scope>NUCLEOTIDE SEQUENCE [LARGE SCALE GENOMIC DNA]</scope>
    <source>
        <strain evidence="2 3">JCM 6370</strain>
    </source>
</reference>
<organism evidence="2 3">
    <name type="scientific">Mycolicibacterium pulveris</name>
    <name type="common">Mycobacterium pulveris</name>
    <dbReference type="NCBI Taxonomy" id="36813"/>
    <lineage>
        <taxon>Bacteria</taxon>
        <taxon>Bacillati</taxon>
        <taxon>Actinomycetota</taxon>
        <taxon>Actinomycetes</taxon>
        <taxon>Mycobacteriales</taxon>
        <taxon>Mycobacteriaceae</taxon>
        <taxon>Mycolicibacterium</taxon>
    </lineage>
</organism>
<name>A0A7I7UCF3_MYCPV</name>
<sequence length="46" mass="5196">MTDPKIRVLFTPSQLRSFGRCPDCGHHPPTQDHHPDCPNPDAQEDT</sequence>
<dbReference type="RefSeq" id="WP_170307876.1">
    <property type="nucleotide sequence ID" value="NZ_AP022599.1"/>
</dbReference>
<protein>
    <submittedName>
        <fullName evidence="2">Uncharacterized protein</fullName>
    </submittedName>
</protein>
<gene>
    <name evidence="2" type="ORF">MPUL_00850</name>
</gene>
<accession>A0A7I7UCF3</accession>
<evidence type="ECO:0000313" key="2">
    <source>
        <dbReference type="EMBL" id="BBY78927.1"/>
    </source>
</evidence>
<dbReference type="EMBL" id="AP022599">
    <property type="protein sequence ID" value="BBY78927.1"/>
    <property type="molecule type" value="Genomic_DNA"/>
</dbReference>
<dbReference type="AlphaFoldDB" id="A0A7I7UCF3"/>
<feature type="region of interest" description="Disordered" evidence="1">
    <location>
        <begin position="18"/>
        <end position="46"/>
    </location>
</feature>